<keyword evidence="12" id="KW-1185">Reference proteome</keyword>
<dbReference type="SMART" id="SM00547">
    <property type="entry name" value="ZnF_RBZ"/>
    <property type="match status" value="1"/>
</dbReference>
<evidence type="ECO:0000256" key="2">
    <source>
        <dbReference type="ARBA" id="ARBA00022723"/>
    </source>
</evidence>
<proteinExistence type="predicted"/>
<feature type="compositionally biased region" description="Basic and acidic residues" evidence="9">
    <location>
        <begin position="451"/>
        <end position="461"/>
    </location>
</feature>
<comment type="subunit">
    <text evidence="6">Component of the LUBAC complex (linear ubiquitin chain assembly complex).</text>
</comment>
<dbReference type="InterPro" id="IPR029071">
    <property type="entry name" value="Ubiquitin-like_domsf"/>
</dbReference>
<protein>
    <recommendedName>
        <fullName evidence="7">Heme-oxidized IRP2 ubiquitin transferase 1 homolog</fullName>
    </recommendedName>
</protein>
<dbReference type="GO" id="GO:0097039">
    <property type="term" value="P:protein linear polyubiquitination"/>
    <property type="evidence" value="ECO:0007669"/>
    <property type="project" value="TreeGrafter"/>
</dbReference>
<evidence type="ECO:0000256" key="7">
    <source>
        <dbReference type="ARBA" id="ARBA00075838"/>
    </source>
</evidence>
<dbReference type="Pfam" id="PF00240">
    <property type="entry name" value="ubiquitin"/>
    <property type="match status" value="1"/>
</dbReference>
<dbReference type="FunFam" id="2.30.29.30:FF:000447">
    <property type="entry name" value="RanBP-type and C3HC4-type zinc finger-containing protein 1"/>
    <property type="match status" value="1"/>
</dbReference>
<accession>A0A7J6B2T4</accession>
<dbReference type="AlphaFoldDB" id="A0A7J6B2T4"/>
<evidence type="ECO:0000256" key="1">
    <source>
        <dbReference type="ARBA" id="ARBA00004906"/>
    </source>
</evidence>
<name>A0A7J6B2T4_AMEME</name>
<dbReference type="GO" id="GO:0008270">
    <property type="term" value="F:zinc ion binding"/>
    <property type="evidence" value="ECO:0007669"/>
    <property type="project" value="UniProtKB-KW"/>
</dbReference>
<evidence type="ECO:0000256" key="3">
    <source>
        <dbReference type="ARBA" id="ARBA00022771"/>
    </source>
</evidence>
<keyword evidence="3 8" id="KW-0863">Zinc-finger</keyword>
<dbReference type="InterPro" id="IPR051628">
    <property type="entry name" value="LUBAC_E3_Ligases"/>
</dbReference>
<evidence type="ECO:0000259" key="10">
    <source>
        <dbReference type="PROSITE" id="PS50199"/>
    </source>
</evidence>
<keyword evidence="5" id="KW-0862">Zinc</keyword>
<dbReference type="InterPro" id="IPR036443">
    <property type="entry name" value="Znf_RanBP2_sf"/>
</dbReference>
<dbReference type="GO" id="GO:0043130">
    <property type="term" value="F:ubiquitin binding"/>
    <property type="evidence" value="ECO:0007669"/>
    <property type="project" value="TreeGrafter"/>
</dbReference>
<dbReference type="InterPro" id="IPR057468">
    <property type="entry name" value="HOIL-1/Sharpin_LTM"/>
</dbReference>
<dbReference type="GO" id="GO:0043123">
    <property type="term" value="P:positive regulation of canonical NF-kappaB signal transduction"/>
    <property type="evidence" value="ECO:0007669"/>
    <property type="project" value="TreeGrafter"/>
</dbReference>
<dbReference type="FunFam" id="3.10.20.90:FF:000130">
    <property type="entry name" value="SHANK-associated RH domain interactor"/>
    <property type="match status" value="1"/>
</dbReference>
<evidence type="ECO:0000256" key="8">
    <source>
        <dbReference type="PROSITE-ProRule" id="PRU00322"/>
    </source>
</evidence>
<dbReference type="Gene3D" id="2.30.29.30">
    <property type="entry name" value="Pleckstrin-homology domain (PH domain)/Phosphotyrosine-binding domain (PTB)"/>
    <property type="match status" value="1"/>
</dbReference>
<dbReference type="GO" id="GO:0004842">
    <property type="term" value="F:ubiquitin-protein transferase activity"/>
    <property type="evidence" value="ECO:0007669"/>
    <property type="project" value="TreeGrafter"/>
</dbReference>
<evidence type="ECO:0000256" key="6">
    <source>
        <dbReference type="ARBA" id="ARBA00064261"/>
    </source>
</evidence>
<feature type="compositionally biased region" description="Polar residues" evidence="9">
    <location>
        <begin position="462"/>
        <end position="474"/>
    </location>
</feature>
<dbReference type="EMBL" id="JAAGNN010000005">
    <property type="protein sequence ID" value="KAF4088757.1"/>
    <property type="molecule type" value="Genomic_DNA"/>
</dbReference>
<sequence>MSQSAGAPQPPPGPPSSFSSFSSSNCSYSSCSSLPGLEASAAGCSTVLMAVKVSASHSGIRPLCLPGCGDEALRLQLSMDPGKAGEFRLALRPSSGTNASIVEFDLRTVRYEVKTPRSHELTLATPPHDRITFNFRREQEAQAWATVVMSSLREAHRVAIGCPADDGQLLPQPLVVQMPASLSSTEELCTELVRAVEAGDVQAASVCAESLALQHTPLCIQPNHKHYTKEISLSVVLEDASSSCCVTVKVFPHTTVATLKQQVFVQYGFHPHVQRWVIGQCLCADSRSLASYGVQQDGDTAFLYLVSRQRRQVQENLPLTPTSFSGDTQYIGNGPEGTLKAYSTLPTRLHPHRNSGSRSLAWTEKFGLGEIRDLINVEMPQLNEALMPGRSNAQLGWTCPSCTYINKPTRPGCEMCSADRPESYTVPGSYRPDTLELRRIQQEKEAIRQYQQEKGRREELRASNSLQYNLDQDY</sequence>
<dbReference type="UniPathway" id="UPA00143"/>
<dbReference type="PANTHER" id="PTHR22770">
    <property type="entry name" value="UBIQUITIN CONJUGATING ENZYME 7 INTERACTING PROTEIN-RELATED"/>
    <property type="match status" value="1"/>
</dbReference>
<dbReference type="GO" id="GO:0071797">
    <property type="term" value="C:LUBAC complex"/>
    <property type="evidence" value="ECO:0007669"/>
    <property type="project" value="TreeGrafter"/>
</dbReference>
<dbReference type="SUPFAM" id="SSF54236">
    <property type="entry name" value="Ubiquitin-like"/>
    <property type="match status" value="1"/>
</dbReference>
<dbReference type="InterPro" id="IPR001876">
    <property type="entry name" value="Znf_RanBP2"/>
</dbReference>
<organism evidence="11 12">
    <name type="scientific">Ameiurus melas</name>
    <name type="common">Black bullhead</name>
    <name type="synonym">Silurus melas</name>
    <dbReference type="NCBI Taxonomy" id="219545"/>
    <lineage>
        <taxon>Eukaryota</taxon>
        <taxon>Metazoa</taxon>
        <taxon>Chordata</taxon>
        <taxon>Craniata</taxon>
        <taxon>Vertebrata</taxon>
        <taxon>Euteleostomi</taxon>
        <taxon>Actinopterygii</taxon>
        <taxon>Neopterygii</taxon>
        <taxon>Teleostei</taxon>
        <taxon>Ostariophysi</taxon>
        <taxon>Siluriformes</taxon>
        <taxon>Ictaluridae</taxon>
        <taxon>Ameiurus</taxon>
    </lineage>
</organism>
<evidence type="ECO:0000313" key="12">
    <source>
        <dbReference type="Proteomes" id="UP000593565"/>
    </source>
</evidence>
<gene>
    <name evidence="11" type="ORF">AMELA_G00058490</name>
</gene>
<dbReference type="InterPro" id="IPR000626">
    <property type="entry name" value="Ubiquitin-like_dom"/>
</dbReference>
<evidence type="ECO:0000313" key="11">
    <source>
        <dbReference type="EMBL" id="KAF4088757.1"/>
    </source>
</evidence>
<dbReference type="Pfam" id="PF00641">
    <property type="entry name" value="Zn_ribbon_RanBP"/>
    <property type="match status" value="1"/>
</dbReference>
<dbReference type="InterPro" id="IPR011993">
    <property type="entry name" value="PH-like_dom_sf"/>
</dbReference>
<comment type="caution">
    <text evidence="11">The sequence shown here is derived from an EMBL/GenBank/DDBJ whole genome shotgun (WGS) entry which is preliminary data.</text>
</comment>
<dbReference type="InterPro" id="IPR031912">
    <property type="entry name" value="Sharpin_PH"/>
</dbReference>
<dbReference type="Pfam" id="PF25393">
    <property type="entry name" value="LTM"/>
    <property type="match status" value="1"/>
</dbReference>
<dbReference type="FunFam" id="2.30.30.380:FF:000007">
    <property type="entry name" value="RanBP-type and C3HC4-type zinc finger-containing protein 1"/>
    <property type="match status" value="1"/>
</dbReference>
<feature type="domain" description="RanBP2-type" evidence="10">
    <location>
        <begin position="390"/>
        <end position="422"/>
    </location>
</feature>
<dbReference type="SUPFAM" id="SSF50729">
    <property type="entry name" value="PH domain-like"/>
    <property type="match status" value="1"/>
</dbReference>
<evidence type="ECO:0000256" key="4">
    <source>
        <dbReference type="ARBA" id="ARBA00022786"/>
    </source>
</evidence>
<dbReference type="SUPFAM" id="SSF90209">
    <property type="entry name" value="Ran binding protein zinc finger-like"/>
    <property type="match status" value="1"/>
</dbReference>
<reference evidence="11 12" key="1">
    <citation type="submission" date="2020-02" db="EMBL/GenBank/DDBJ databases">
        <title>A chromosome-scale genome assembly of the black bullhead catfish (Ameiurus melas).</title>
        <authorList>
            <person name="Wen M."/>
            <person name="Zham M."/>
            <person name="Cabau C."/>
            <person name="Klopp C."/>
            <person name="Donnadieu C."/>
            <person name="Roques C."/>
            <person name="Bouchez O."/>
            <person name="Lampietro C."/>
            <person name="Jouanno E."/>
            <person name="Herpin A."/>
            <person name="Louis A."/>
            <person name="Berthelot C."/>
            <person name="Parey E."/>
            <person name="Roest-Crollius H."/>
            <person name="Braasch I."/>
            <person name="Postlethwait J."/>
            <person name="Robinson-Rechavi M."/>
            <person name="Echchiki A."/>
            <person name="Begum T."/>
            <person name="Montfort J."/>
            <person name="Schartl M."/>
            <person name="Bobe J."/>
            <person name="Guiguen Y."/>
        </authorList>
    </citation>
    <scope>NUCLEOTIDE SEQUENCE [LARGE SCALE GENOMIC DNA]</scope>
    <source>
        <strain evidence="11">M_S1</strain>
        <tissue evidence="11">Blood</tissue>
    </source>
</reference>
<dbReference type="PROSITE" id="PS01358">
    <property type="entry name" value="ZF_RANBP2_1"/>
    <property type="match status" value="1"/>
</dbReference>
<dbReference type="PROSITE" id="PS50199">
    <property type="entry name" value="ZF_RANBP2_2"/>
    <property type="match status" value="1"/>
</dbReference>
<evidence type="ECO:0000256" key="9">
    <source>
        <dbReference type="SAM" id="MobiDB-lite"/>
    </source>
</evidence>
<dbReference type="GO" id="GO:0043161">
    <property type="term" value="P:proteasome-mediated ubiquitin-dependent protein catabolic process"/>
    <property type="evidence" value="ECO:0007669"/>
    <property type="project" value="TreeGrafter"/>
</dbReference>
<comment type="pathway">
    <text evidence="1">Protein modification; protein ubiquitination.</text>
</comment>
<dbReference type="Proteomes" id="UP000593565">
    <property type="component" value="Unassembled WGS sequence"/>
</dbReference>
<keyword evidence="2" id="KW-0479">Metal-binding</keyword>
<keyword evidence="4" id="KW-0833">Ubl conjugation pathway</keyword>
<dbReference type="CDD" id="cd01799">
    <property type="entry name" value="Ubl_HOIL1"/>
    <property type="match status" value="1"/>
</dbReference>
<dbReference type="Pfam" id="PF16764">
    <property type="entry name" value="Sharpin_PH"/>
    <property type="match status" value="1"/>
</dbReference>
<dbReference type="Gene3D" id="2.30.30.380">
    <property type="entry name" value="Zn-finger domain of Sec23/24"/>
    <property type="match status" value="1"/>
</dbReference>
<dbReference type="CDD" id="cd13305">
    <property type="entry name" value="PH_SHARPIN"/>
    <property type="match status" value="1"/>
</dbReference>
<feature type="region of interest" description="Disordered" evidence="9">
    <location>
        <begin position="451"/>
        <end position="474"/>
    </location>
</feature>
<dbReference type="PANTHER" id="PTHR22770:SF45">
    <property type="entry name" value="RANBP-TYPE AND C3HC4-TYPE ZINC FINGER-CONTAINING PROTEIN 1"/>
    <property type="match status" value="1"/>
</dbReference>
<dbReference type="Gene3D" id="3.10.20.90">
    <property type="entry name" value="Phosphatidylinositol 3-kinase Catalytic Subunit, Chain A, domain 1"/>
    <property type="match status" value="1"/>
</dbReference>
<evidence type="ECO:0000256" key="5">
    <source>
        <dbReference type="ARBA" id="ARBA00022833"/>
    </source>
</evidence>